<organism evidence="1 2">
    <name type="scientific">Sphingobacterium zeae</name>
    <dbReference type="NCBI Taxonomy" id="1776859"/>
    <lineage>
        <taxon>Bacteria</taxon>
        <taxon>Pseudomonadati</taxon>
        <taxon>Bacteroidota</taxon>
        <taxon>Sphingobacteriia</taxon>
        <taxon>Sphingobacteriales</taxon>
        <taxon>Sphingobacteriaceae</taxon>
        <taxon>Sphingobacterium</taxon>
    </lineage>
</organism>
<accession>A0ABU0UAB3</accession>
<evidence type="ECO:0000313" key="2">
    <source>
        <dbReference type="Proteomes" id="UP001244640"/>
    </source>
</evidence>
<dbReference type="RefSeq" id="WP_307187239.1">
    <property type="nucleotide sequence ID" value="NZ_JAUTBA010000001.1"/>
</dbReference>
<dbReference type="Proteomes" id="UP001244640">
    <property type="component" value="Unassembled WGS sequence"/>
</dbReference>
<reference evidence="1 2" key="1">
    <citation type="submission" date="2023-07" db="EMBL/GenBank/DDBJ databases">
        <title>Functional and genomic diversity of the sorghum phyllosphere microbiome.</title>
        <authorList>
            <person name="Shade A."/>
        </authorList>
    </citation>
    <scope>NUCLEOTIDE SEQUENCE [LARGE SCALE GENOMIC DNA]</scope>
    <source>
        <strain evidence="1 2">SORGH_AS_0892</strain>
    </source>
</reference>
<name>A0ABU0UAB3_9SPHI</name>
<sequence length="158" mass="18208">MDIGFEIIISKKESDVQNLSIQQPFFEWGEVAYPQGPEEALYKSFKIMKSDVPTFVLNYLPNEFNTEIWECFTIKEGLKQEINDIQDAGYRDELNALLSLLIENTSKWIVVFQPGYDDIDSVVNVGWDTVAKRIISATNKMDDGFIAWNYLNKYSNSV</sequence>
<dbReference type="EMBL" id="JAUTBA010000001">
    <property type="protein sequence ID" value="MDQ1151806.1"/>
    <property type="molecule type" value="Genomic_DNA"/>
</dbReference>
<comment type="caution">
    <text evidence="1">The sequence shown here is derived from an EMBL/GenBank/DDBJ whole genome shotgun (WGS) entry which is preliminary data.</text>
</comment>
<evidence type="ECO:0000313" key="1">
    <source>
        <dbReference type="EMBL" id="MDQ1151806.1"/>
    </source>
</evidence>
<evidence type="ECO:0008006" key="3">
    <source>
        <dbReference type="Google" id="ProtNLM"/>
    </source>
</evidence>
<proteinExistence type="predicted"/>
<gene>
    <name evidence="1" type="ORF">QE382_003790</name>
</gene>
<keyword evidence="2" id="KW-1185">Reference proteome</keyword>
<protein>
    <recommendedName>
        <fullName evidence="3">DUF695 domain-containing protein</fullName>
    </recommendedName>
</protein>